<dbReference type="EMBL" id="AJSR01000344">
    <property type="protein sequence ID" value="EKM33310.1"/>
    <property type="molecule type" value="Genomic_DNA"/>
</dbReference>
<proteinExistence type="predicted"/>
<comment type="caution">
    <text evidence="1">The sequence shown here is derived from an EMBL/GenBank/DDBJ whole genome shotgun (WGS) entry which is preliminary data.</text>
</comment>
<name>A0A454D3V5_VIBHA</name>
<protein>
    <submittedName>
        <fullName evidence="1">Uncharacterized protein</fullName>
    </submittedName>
</protein>
<dbReference type="Proteomes" id="UP000008367">
    <property type="component" value="Unassembled WGS sequence"/>
</dbReference>
<gene>
    <name evidence="1" type="ORF">VCHENC02_1217A</name>
</gene>
<sequence length="10" mass="1292">MCLWYKLTSF</sequence>
<accession>A0A454D3V5</accession>
<organism evidence="1 2">
    <name type="scientific">Vibrio harveyi</name>
    <name type="common">Beneckea harveyi</name>
    <dbReference type="NCBI Taxonomy" id="669"/>
    <lineage>
        <taxon>Bacteria</taxon>
        <taxon>Pseudomonadati</taxon>
        <taxon>Pseudomonadota</taxon>
        <taxon>Gammaproteobacteria</taxon>
        <taxon>Vibrionales</taxon>
        <taxon>Vibrionaceae</taxon>
        <taxon>Vibrio</taxon>
    </lineage>
</organism>
<feature type="non-terminal residue" evidence="1">
    <location>
        <position position="10"/>
    </location>
</feature>
<reference evidence="1 2" key="1">
    <citation type="submission" date="2012-10" db="EMBL/GenBank/DDBJ databases">
        <title>Genome sequence of Vibrio Cholerae HENC-02.</title>
        <authorList>
            <person name="Eppinger M."/>
            <person name="Hasan N.A."/>
            <person name="Sengamalay N."/>
            <person name="Hine E."/>
            <person name="Su Q."/>
            <person name="Daugherty S.C."/>
            <person name="Young S."/>
            <person name="Sadzewicz L."/>
            <person name="Tallon L."/>
            <person name="Cebula T.A."/>
            <person name="Ravel J."/>
            <person name="Colwell R.R."/>
        </authorList>
    </citation>
    <scope>NUCLEOTIDE SEQUENCE [LARGE SCALE GENOMIC DNA]</scope>
    <source>
        <strain evidence="1 2">HENC-02</strain>
    </source>
</reference>
<evidence type="ECO:0000313" key="1">
    <source>
        <dbReference type="EMBL" id="EKM33310.1"/>
    </source>
</evidence>
<evidence type="ECO:0000313" key="2">
    <source>
        <dbReference type="Proteomes" id="UP000008367"/>
    </source>
</evidence>